<dbReference type="InParanoid" id="A0A1S4FPF4"/>
<dbReference type="Proteomes" id="UP000008820">
    <property type="component" value="Chromosome 3"/>
</dbReference>
<evidence type="ECO:0000313" key="1">
    <source>
        <dbReference type="EnsemblMetazoa" id="AAEL010164-PA"/>
    </source>
</evidence>
<proteinExistence type="predicted"/>
<organism evidence="1 2">
    <name type="scientific">Aedes aegypti</name>
    <name type="common">Yellowfever mosquito</name>
    <name type="synonym">Culex aegypti</name>
    <dbReference type="NCBI Taxonomy" id="7159"/>
    <lineage>
        <taxon>Eukaryota</taxon>
        <taxon>Metazoa</taxon>
        <taxon>Ecdysozoa</taxon>
        <taxon>Arthropoda</taxon>
        <taxon>Hexapoda</taxon>
        <taxon>Insecta</taxon>
        <taxon>Pterygota</taxon>
        <taxon>Neoptera</taxon>
        <taxon>Endopterygota</taxon>
        <taxon>Diptera</taxon>
        <taxon>Nematocera</taxon>
        <taxon>Culicoidea</taxon>
        <taxon>Culicidae</taxon>
        <taxon>Culicinae</taxon>
        <taxon>Aedini</taxon>
        <taxon>Aedes</taxon>
        <taxon>Stegomyia</taxon>
    </lineage>
</organism>
<reference evidence="1" key="2">
    <citation type="submission" date="2020-05" db="UniProtKB">
        <authorList>
            <consortium name="EnsemblMetazoa"/>
        </authorList>
    </citation>
    <scope>IDENTIFICATION</scope>
    <source>
        <strain evidence="1">LVP_AGWG</strain>
    </source>
</reference>
<dbReference type="AlphaFoldDB" id="A0A1S4FPF4"/>
<dbReference type="VEuPathDB" id="VectorBase:AAEL010164"/>
<keyword evidence="2" id="KW-1185">Reference proteome</keyword>
<name>A0A1S4FPF4_AEDAE</name>
<gene>
    <name evidence="1" type="primary">5572961</name>
</gene>
<reference evidence="1 2" key="1">
    <citation type="submission" date="2017-06" db="EMBL/GenBank/DDBJ databases">
        <title>Aedes aegypti genome working group (AGWG) sequencing and assembly.</title>
        <authorList>
            <consortium name="Aedes aegypti Genome Working Group (AGWG)"/>
            <person name="Matthews B.J."/>
        </authorList>
    </citation>
    <scope>NUCLEOTIDE SEQUENCE [LARGE SCALE GENOMIC DNA]</scope>
    <source>
        <strain evidence="1 2">LVP_AGWG</strain>
    </source>
</reference>
<dbReference type="EnsemblMetazoa" id="AAEL010164-RA">
    <property type="protein sequence ID" value="AAEL010164-PA"/>
    <property type="gene ID" value="AAEL010164"/>
</dbReference>
<evidence type="ECO:0000313" key="2">
    <source>
        <dbReference type="Proteomes" id="UP000008820"/>
    </source>
</evidence>
<dbReference type="OrthoDB" id="7715050at2759"/>
<sequence>MVQHGGHYRKRTLDFSDKHRNLAKFTTDVEHFLEEFDKVVQHRQVYRRDYARHLREIEANLKLLISKFHQIEAGGSRNQLFWELFCCGTLFENCDELRRHYFRFHNTTRLVHPNIVELQSGHGKLEHFRRRLQEYLNYGTEYSAVLLVNLQKLLSNVSHTIQVDNAKKDDGCTKPDYQIFRWRDFTPKIERFHTKIKDC</sequence>
<protein>
    <submittedName>
        <fullName evidence="1">Uncharacterized protein</fullName>
    </submittedName>
</protein>
<accession>A0A1S4FPF4</accession>